<organism evidence="1 2">
    <name type="scientific">Mycobacteroides chelonae</name>
    <name type="common">Mycobacterium chelonae</name>
    <dbReference type="NCBI Taxonomy" id="1774"/>
    <lineage>
        <taxon>Bacteria</taxon>
        <taxon>Bacillati</taxon>
        <taxon>Actinomycetota</taxon>
        <taxon>Actinomycetes</taxon>
        <taxon>Mycobacteriales</taxon>
        <taxon>Mycobacteriaceae</taxon>
        <taxon>Mycobacteroides</taxon>
    </lineage>
</organism>
<reference evidence="1 2" key="1">
    <citation type="submission" date="2016-10" db="EMBL/GenBank/DDBJ databases">
        <title>Evaluation of Human, Veterinary and Environmental Mycobacterium chelonae Isolates by Core Genome Phylogenomic Analysis, Targeted Gene Comparison, and Anti-microbial Susceptibility Patterns: A Tale of Mistaken Identities.</title>
        <authorList>
            <person name="Fogelson S.B."/>
            <person name="Camus A.C."/>
            <person name="Lorenz W."/>
            <person name="Vasireddy R."/>
            <person name="Vasireddy S."/>
            <person name="Smith T."/>
            <person name="Brown-Elliott B.A."/>
            <person name="Wallace R.J.Jr."/>
            <person name="Hasan N.A."/>
            <person name="Reischl U."/>
            <person name="Sanchez S."/>
        </authorList>
    </citation>
    <scope>NUCLEOTIDE SEQUENCE [LARGE SCALE GENOMIC DNA]</scope>
    <source>
        <strain evidence="1 2">15518</strain>
    </source>
</reference>
<protein>
    <submittedName>
        <fullName evidence="1">Uncharacterized protein</fullName>
    </submittedName>
</protein>
<dbReference type="Proteomes" id="UP000179441">
    <property type="component" value="Unassembled WGS sequence"/>
</dbReference>
<accession>A0A1S1LSJ4</accession>
<keyword evidence="2" id="KW-1185">Reference proteome</keyword>
<evidence type="ECO:0000313" key="2">
    <source>
        <dbReference type="Proteomes" id="UP000179441"/>
    </source>
</evidence>
<evidence type="ECO:0000313" key="1">
    <source>
        <dbReference type="EMBL" id="OHU75764.1"/>
    </source>
</evidence>
<name>A0A1S1LSJ4_MYCCH</name>
<gene>
    <name evidence="1" type="ORF">BKG84_26925</name>
</gene>
<dbReference type="AlphaFoldDB" id="A0A1S1LSJ4"/>
<dbReference type="RefSeq" id="WP_070917897.1">
    <property type="nucleotide sequence ID" value="NZ_JAAOOS010000002.1"/>
</dbReference>
<dbReference type="EMBL" id="MLIS01000139">
    <property type="protein sequence ID" value="OHU75764.1"/>
    <property type="molecule type" value="Genomic_DNA"/>
</dbReference>
<sequence length="136" mass="15213">MSYDIEFWRTEPAEGLNDPNIYRPFKTSSTLSQQVVDLMEEPDVLALAEGYEISDATTGIQLRYTRDAVVIHISYGPKDDPDSVIQTAHAIAKIVEHETGLTGYDPQIEERTGATQRAVEAYRYGIEMTQQVATNS</sequence>
<comment type="caution">
    <text evidence="1">The sequence shown here is derived from an EMBL/GenBank/DDBJ whole genome shotgun (WGS) entry which is preliminary data.</text>
</comment>
<proteinExistence type="predicted"/>